<dbReference type="KEGG" id="hmp:K6T50_12875"/>
<name>A0A8T8WBF6_9EURY</name>
<gene>
    <name evidence="2" type="ORF">K6T50_12875</name>
</gene>
<dbReference type="AlphaFoldDB" id="A0A8T8WBF6"/>
<dbReference type="GeneID" id="67179051"/>
<dbReference type="EMBL" id="CP081958">
    <property type="protein sequence ID" value="QZP37170.1"/>
    <property type="molecule type" value="Genomic_DNA"/>
</dbReference>
<evidence type="ECO:0000313" key="2">
    <source>
        <dbReference type="EMBL" id="QZP37170.1"/>
    </source>
</evidence>
<accession>A0A8T8WBF6</accession>
<evidence type="ECO:0000256" key="1">
    <source>
        <dbReference type="SAM" id="MobiDB-lite"/>
    </source>
</evidence>
<feature type="compositionally biased region" description="Low complexity" evidence="1">
    <location>
        <begin position="39"/>
        <end position="53"/>
    </location>
</feature>
<keyword evidence="3" id="KW-1185">Reference proteome</keyword>
<organism evidence="2 3">
    <name type="scientific">Halobaculum magnesiiphilum</name>
    <dbReference type="NCBI Taxonomy" id="1017351"/>
    <lineage>
        <taxon>Archaea</taxon>
        <taxon>Methanobacteriati</taxon>
        <taxon>Methanobacteriota</taxon>
        <taxon>Stenosarchaea group</taxon>
        <taxon>Halobacteria</taxon>
        <taxon>Halobacteriales</taxon>
        <taxon>Haloferacaceae</taxon>
        <taxon>Halobaculum</taxon>
    </lineage>
</organism>
<feature type="region of interest" description="Disordered" evidence="1">
    <location>
        <begin position="1"/>
        <end position="59"/>
    </location>
</feature>
<protein>
    <submittedName>
        <fullName evidence="2">Uncharacterized protein</fullName>
    </submittedName>
</protein>
<proteinExistence type="predicted"/>
<dbReference type="RefSeq" id="WP_222606982.1">
    <property type="nucleotide sequence ID" value="NZ_CP081958.1"/>
</dbReference>
<sequence length="59" mass="5662">MTEDDAPAADARGADSDGRAPTNAPADAAPELFGGGDTGTTPADATGPTTTAPSTEEEA</sequence>
<evidence type="ECO:0000313" key="3">
    <source>
        <dbReference type="Proteomes" id="UP000826254"/>
    </source>
</evidence>
<dbReference type="Proteomes" id="UP000826254">
    <property type="component" value="Chromosome"/>
</dbReference>
<reference evidence="2 3" key="1">
    <citation type="journal article" date="2021" name="Int. J. Syst. Evol. Microbiol.">
        <title>Halobaculum halophilum sp. nov. and Halobaculum salinum sp. nov., isolated from salt lake and saline soil.</title>
        <authorList>
            <person name="Cui H.L."/>
            <person name="Shi X.W."/>
            <person name="Yin X.M."/>
            <person name="Yang X.Y."/>
            <person name="Hou J."/>
            <person name="Zhu L."/>
        </authorList>
    </citation>
    <scope>NUCLEOTIDE SEQUENCE [LARGE SCALE GENOMIC DNA]</scope>
    <source>
        <strain evidence="2 3">NBRC 109044</strain>
    </source>
</reference>